<dbReference type="RefSeq" id="WP_091007499.1">
    <property type="nucleotide sequence ID" value="NZ_CP041743.1"/>
</dbReference>
<comment type="similarity">
    <text evidence="2">Belongs to the DoxX family.</text>
</comment>
<evidence type="ECO:0000256" key="1">
    <source>
        <dbReference type="ARBA" id="ARBA00004651"/>
    </source>
</evidence>
<organism evidence="8 9">
    <name type="scientific">Paraburkholderia megapolitana</name>
    <dbReference type="NCBI Taxonomy" id="420953"/>
    <lineage>
        <taxon>Bacteria</taxon>
        <taxon>Pseudomonadati</taxon>
        <taxon>Pseudomonadota</taxon>
        <taxon>Betaproteobacteria</taxon>
        <taxon>Burkholderiales</taxon>
        <taxon>Burkholderiaceae</taxon>
        <taxon>Paraburkholderia</taxon>
    </lineage>
</organism>
<keyword evidence="3" id="KW-1003">Cell membrane</keyword>
<evidence type="ECO:0000256" key="4">
    <source>
        <dbReference type="ARBA" id="ARBA00022692"/>
    </source>
</evidence>
<accession>A0A1I3E9A0</accession>
<feature type="transmembrane region" description="Helical" evidence="7">
    <location>
        <begin position="7"/>
        <end position="26"/>
    </location>
</feature>
<keyword evidence="9" id="KW-1185">Reference proteome</keyword>
<evidence type="ECO:0000313" key="9">
    <source>
        <dbReference type="Proteomes" id="UP000199548"/>
    </source>
</evidence>
<dbReference type="Proteomes" id="UP000199548">
    <property type="component" value="Unassembled WGS sequence"/>
</dbReference>
<evidence type="ECO:0000256" key="2">
    <source>
        <dbReference type="ARBA" id="ARBA00006679"/>
    </source>
</evidence>
<dbReference type="AlphaFoldDB" id="A0A1I3E9A0"/>
<dbReference type="OrthoDB" id="9792760at2"/>
<dbReference type="InterPro" id="IPR051907">
    <property type="entry name" value="DoxX-like_oxidoreductase"/>
</dbReference>
<dbReference type="EMBL" id="FOQU01000001">
    <property type="protein sequence ID" value="SFH95281.1"/>
    <property type="molecule type" value="Genomic_DNA"/>
</dbReference>
<dbReference type="PANTHER" id="PTHR33452">
    <property type="entry name" value="OXIDOREDUCTASE CATD-RELATED"/>
    <property type="match status" value="1"/>
</dbReference>
<dbReference type="Pfam" id="PF07681">
    <property type="entry name" value="DoxX"/>
    <property type="match status" value="1"/>
</dbReference>
<feature type="transmembrane region" description="Helical" evidence="7">
    <location>
        <begin position="46"/>
        <end position="67"/>
    </location>
</feature>
<gene>
    <name evidence="8" type="ORF">SAMN05192543_101737</name>
</gene>
<comment type="subcellular location">
    <subcellularLocation>
        <location evidence="1">Cell membrane</location>
        <topology evidence="1">Multi-pass membrane protein</topology>
    </subcellularLocation>
</comment>
<protein>
    <submittedName>
        <fullName evidence="8">Putative oxidoreductase</fullName>
    </submittedName>
</protein>
<dbReference type="GO" id="GO:0005886">
    <property type="term" value="C:plasma membrane"/>
    <property type="evidence" value="ECO:0007669"/>
    <property type="project" value="UniProtKB-SubCell"/>
</dbReference>
<dbReference type="InterPro" id="IPR032808">
    <property type="entry name" value="DoxX"/>
</dbReference>
<name>A0A1I3E9A0_9BURK</name>
<sequence length="143" mass="15139">MTRPVDSGVIFIARLALAVLFLWGGVTKLLGYAGFVSYMQSKGVPVVQIAAPIAVAVETLGGLFLVLGFKIRPLGFILAVYTIATAVLGHDFWNITDPVMQHDMLIHFLKNVGIAGGFLLLCTTGAGRISIDGARAPRSGLGR</sequence>
<dbReference type="PANTHER" id="PTHR33452:SF1">
    <property type="entry name" value="INNER MEMBRANE PROTEIN YPHA-RELATED"/>
    <property type="match status" value="1"/>
</dbReference>
<evidence type="ECO:0000313" key="8">
    <source>
        <dbReference type="EMBL" id="SFH95281.1"/>
    </source>
</evidence>
<feature type="transmembrane region" description="Helical" evidence="7">
    <location>
        <begin position="113"/>
        <end position="131"/>
    </location>
</feature>
<keyword evidence="4 7" id="KW-0812">Transmembrane</keyword>
<evidence type="ECO:0000256" key="5">
    <source>
        <dbReference type="ARBA" id="ARBA00022989"/>
    </source>
</evidence>
<keyword evidence="6 7" id="KW-0472">Membrane</keyword>
<feature type="transmembrane region" description="Helical" evidence="7">
    <location>
        <begin position="74"/>
        <end position="93"/>
    </location>
</feature>
<evidence type="ECO:0000256" key="7">
    <source>
        <dbReference type="SAM" id="Phobius"/>
    </source>
</evidence>
<proteinExistence type="inferred from homology"/>
<reference evidence="8 9" key="1">
    <citation type="submission" date="2016-10" db="EMBL/GenBank/DDBJ databases">
        <authorList>
            <person name="de Groot N.N."/>
        </authorList>
    </citation>
    <scope>NUCLEOTIDE SEQUENCE [LARGE SCALE GENOMIC DNA]</scope>
    <source>
        <strain evidence="8 9">LMG 23650</strain>
    </source>
</reference>
<dbReference type="STRING" id="420953.SAMN05192543_101737"/>
<evidence type="ECO:0000256" key="6">
    <source>
        <dbReference type="ARBA" id="ARBA00023136"/>
    </source>
</evidence>
<keyword evidence="5 7" id="KW-1133">Transmembrane helix</keyword>
<evidence type="ECO:0000256" key="3">
    <source>
        <dbReference type="ARBA" id="ARBA00022475"/>
    </source>
</evidence>